<dbReference type="NCBIfam" id="NF001030">
    <property type="entry name" value="PRK00110.1"/>
    <property type="match status" value="1"/>
</dbReference>
<dbReference type="HAMAP" id="MF_00693">
    <property type="entry name" value="Transcrip_reg_TACO1"/>
    <property type="match status" value="1"/>
</dbReference>
<dbReference type="EMBL" id="PVNL01000062">
    <property type="protein sequence ID" value="PRQ06988.1"/>
    <property type="molecule type" value="Genomic_DNA"/>
</dbReference>
<dbReference type="GO" id="GO:0006355">
    <property type="term" value="P:regulation of DNA-templated transcription"/>
    <property type="evidence" value="ECO:0007669"/>
    <property type="project" value="UniProtKB-UniRule"/>
</dbReference>
<comment type="caution">
    <text evidence="9">The sequence shown here is derived from an EMBL/GenBank/DDBJ whole genome shotgun (WGS) entry which is preliminary data.</text>
</comment>
<protein>
    <recommendedName>
        <fullName evidence="6">Probable transcriptional regulatory protein ENSA7_33220</fullName>
    </recommendedName>
</protein>
<evidence type="ECO:0000256" key="5">
    <source>
        <dbReference type="ARBA" id="ARBA00023163"/>
    </source>
</evidence>
<organism evidence="9 10">
    <name type="scientific">Enhygromyxa salina</name>
    <dbReference type="NCBI Taxonomy" id="215803"/>
    <lineage>
        <taxon>Bacteria</taxon>
        <taxon>Pseudomonadati</taxon>
        <taxon>Myxococcota</taxon>
        <taxon>Polyangia</taxon>
        <taxon>Nannocystales</taxon>
        <taxon>Nannocystaceae</taxon>
        <taxon>Enhygromyxa</taxon>
    </lineage>
</organism>
<dbReference type="PANTHER" id="PTHR12532:SF6">
    <property type="entry name" value="TRANSCRIPTIONAL REGULATORY PROTEIN YEBC-RELATED"/>
    <property type="match status" value="1"/>
</dbReference>
<dbReference type="NCBIfam" id="NF009044">
    <property type="entry name" value="PRK12378.1"/>
    <property type="match status" value="1"/>
</dbReference>
<dbReference type="GO" id="GO:0003677">
    <property type="term" value="F:DNA binding"/>
    <property type="evidence" value="ECO:0007669"/>
    <property type="project" value="UniProtKB-UniRule"/>
</dbReference>
<proteinExistence type="inferred from homology"/>
<evidence type="ECO:0000259" key="7">
    <source>
        <dbReference type="Pfam" id="PF01709"/>
    </source>
</evidence>
<comment type="subcellular location">
    <subcellularLocation>
        <location evidence="6">Cytoplasm</location>
    </subcellularLocation>
</comment>
<dbReference type="GO" id="GO:0005829">
    <property type="term" value="C:cytosol"/>
    <property type="evidence" value="ECO:0007669"/>
    <property type="project" value="TreeGrafter"/>
</dbReference>
<feature type="domain" description="TACO1/YebC-like second and third" evidence="7">
    <location>
        <begin position="86"/>
        <end position="241"/>
    </location>
</feature>
<evidence type="ECO:0000313" key="9">
    <source>
        <dbReference type="EMBL" id="PRQ06988.1"/>
    </source>
</evidence>
<comment type="similarity">
    <text evidence="1 6">Belongs to the TACO1 family.</text>
</comment>
<gene>
    <name evidence="9" type="ORF">ENSA7_33220</name>
</gene>
<dbReference type="InterPro" id="IPR017856">
    <property type="entry name" value="Integrase-like_N"/>
</dbReference>
<dbReference type="InterPro" id="IPR049083">
    <property type="entry name" value="TACO1_YebC_N"/>
</dbReference>
<sequence length="253" mass="27492">MPACMSGHSKWSTIKRKKGATDAARGKVFTKIAREIMVAAKEGGGDPDGNPRLRTALTAARAANMPKDNQERAIKKGLGELEGVNFEELLYEGRGPHGTAFVLEVLTDNRNRTVPELRHILGKNGGEMGSDGSATWMFDHKGVVIVTKQSISENQLIETCLEAGADDIQDEDEVWVVSCEFTGFAALEAALADLEPESAEIQWVTKPESALPLDGEAAEAVARLWAKLDDHDDIQKVYCNADLPHEIMEAHGL</sequence>
<dbReference type="Pfam" id="PF20772">
    <property type="entry name" value="TACO1_YebC_N"/>
    <property type="match status" value="1"/>
</dbReference>
<evidence type="ECO:0000256" key="2">
    <source>
        <dbReference type="ARBA" id="ARBA00022490"/>
    </source>
</evidence>
<dbReference type="Proteomes" id="UP000238823">
    <property type="component" value="Unassembled WGS sequence"/>
</dbReference>
<keyword evidence="3 6" id="KW-0805">Transcription regulation</keyword>
<keyword evidence="4 6" id="KW-0238">DNA-binding</keyword>
<keyword evidence="5 6" id="KW-0804">Transcription</keyword>
<dbReference type="InterPro" id="IPR029072">
    <property type="entry name" value="YebC-like"/>
</dbReference>
<dbReference type="Gene3D" id="3.30.70.980">
    <property type="match status" value="2"/>
</dbReference>
<dbReference type="InterPro" id="IPR026564">
    <property type="entry name" value="Transcrip_reg_TACO1-like_dom3"/>
</dbReference>
<evidence type="ECO:0000256" key="3">
    <source>
        <dbReference type="ARBA" id="ARBA00023015"/>
    </source>
</evidence>
<dbReference type="SUPFAM" id="SSF75625">
    <property type="entry name" value="YebC-like"/>
    <property type="match status" value="1"/>
</dbReference>
<dbReference type="Gene3D" id="1.10.10.200">
    <property type="match status" value="1"/>
</dbReference>
<accession>A0A2S9YPI1</accession>
<dbReference type="FunFam" id="1.10.10.200:FF:000002">
    <property type="entry name" value="Probable transcriptional regulatory protein CLM62_37755"/>
    <property type="match status" value="1"/>
</dbReference>
<evidence type="ECO:0000259" key="8">
    <source>
        <dbReference type="Pfam" id="PF20772"/>
    </source>
</evidence>
<dbReference type="Pfam" id="PF01709">
    <property type="entry name" value="Transcrip_reg"/>
    <property type="match status" value="1"/>
</dbReference>
<evidence type="ECO:0000256" key="4">
    <source>
        <dbReference type="ARBA" id="ARBA00023125"/>
    </source>
</evidence>
<keyword evidence="2 6" id="KW-0963">Cytoplasm</keyword>
<evidence type="ECO:0000256" key="6">
    <source>
        <dbReference type="HAMAP-Rule" id="MF_00693"/>
    </source>
</evidence>
<dbReference type="AlphaFoldDB" id="A0A2S9YPI1"/>
<dbReference type="PANTHER" id="PTHR12532">
    <property type="entry name" value="TRANSLATIONAL ACTIVATOR OF CYTOCHROME C OXIDASE 1"/>
    <property type="match status" value="1"/>
</dbReference>
<name>A0A2S9YPI1_9BACT</name>
<evidence type="ECO:0000313" key="10">
    <source>
        <dbReference type="Proteomes" id="UP000238823"/>
    </source>
</evidence>
<dbReference type="InterPro" id="IPR048300">
    <property type="entry name" value="TACO1_YebC-like_2nd/3rd_dom"/>
</dbReference>
<dbReference type="NCBIfam" id="TIGR01033">
    <property type="entry name" value="YebC/PmpR family DNA-binding transcriptional regulator"/>
    <property type="match status" value="1"/>
</dbReference>
<dbReference type="InterPro" id="IPR002876">
    <property type="entry name" value="Transcrip_reg_TACO1-like"/>
</dbReference>
<feature type="domain" description="TACO1/YebC-like N-terminal" evidence="8">
    <location>
        <begin position="9"/>
        <end position="80"/>
    </location>
</feature>
<reference evidence="9 10" key="1">
    <citation type="submission" date="2018-03" db="EMBL/GenBank/DDBJ databases">
        <title>Draft Genome Sequences of the Obligatory Marine Myxobacteria Enhygromyxa salina SWB007.</title>
        <authorList>
            <person name="Poehlein A."/>
            <person name="Moghaddam J.A."/>
            <person name="Harms H."/>
            <person name="Alanjari M."/>
            <person name="Koenig G.M."/>
            <person name="Daniel R."/>
            <person name="Schaeberle T.F."/>
        </authorList>
    </citation>
    <scope>NUCLEOTIDE SEQUENCE [LARGE SCALE GENOMIC DNA]</scope>
    <source>
        <strain evidence="9 10">SWB007</strain>
    </source>
</reference>
<evidence type="ECO:0000256" key="1">
    <source>
        <dbReference type="ARBA" id="ARBA00008724"/>
    </source>
</evidence>